<evidence type="ECO:0000313" key="2">
    <source>
        <dbReference type="EMBL" id="WOX55503.1"/>
    </source>
</evidence>
<dbReference type="Proteomes" id="UP001626603">
    <property type="component" value="Chromosome"/>
</dbReference>
<evidence type="ECO:0000256" key="1">
    <source>
        <dbReference type="SAM" id="Phobius"/>
    </source>
</evidence>
<keyword evidence="3" id="KW-1185">Reference proteome</keyword>
<dbReference type="AlphaFoldDB" id="A0ABD8A7I9"/>
<evidence type="ECO:0000313" key="3">
    <source>
        <dbReference type="Proteomes" id="UP001626603"/>
    </source>
</evidence>
<protein>
    <submittedName>
        <fullName evidence="2">Uncharacterized protein</fullName>
    </submittedName>
</protein>
<keyword evidence="1" id="KW-0812">Transmembrane</keyword>
<feature type="transmembrane region" description="Helical" evidence="1">
    <location>
        <begin position="12"/>
        <end position="31"/>
    </location>
</feature>
<proteinExistence type="predicted"/>
<accession>A0ABD8A7I9</accession>
<gene>
    <name evidence="2" type="ORF">R6Y95_08525</name>
</gene>
<keyword evidence="1" id="KW-0472">Membrane</keyword>
<reference evidence="2 3" key="1">
    <citation type="submission" date="2023-10" db="EMBL/GenBank/DDBJ databases">
        <title>The complete genome sequence of Methanoculleus palmolei DSM 4273.</title>
        <authorList>
            <person name="Lai S.-J."/>
            <person name="You Y.-T."/>
            <person name="Chen S.-C."/>
        </authorList>
    </citation>
    <scope>NUCLEOTIDE SEQUENCE [LARGE SCALE GENOMIC DNA]</scope>
    <source>
        <strain evidence="2 3">DSM 4273</strain>
    </source>
</reference>
<name>A0ABD8A7I9_9EURY</name>
<sequence>MCIPVILPEAAIGLAAAHILGVGLIAGIVVINSNGVRRAMGALLGIWEDPRTEPDIVHATKAP</sequence>
<dbReference type="EMBL" id="CP137641">
    <property type="protein sequence ID" value="WOX55503.1"/>
    <property type="molecule type" value="Genomic_DNA"/>
</dbReference>
<organism evidence="2 3">
    <name type="scientific">Methanoculleus palmolei</name>
    <dbReference type="NCBI Taxonomy" id="72612"/>
    <lineage>
        <taxon>Archaea</taxon>
        <taxon>Methanobacteriati</taxon>
        <taxon>Methanobacteriota</taxon>
        <taxon>Stenosarchaea group</taxon>
        <taxon>Methanomicrobia</taxon>
        <taxon>Methanomicrobiales</taxon>
        <taxon>Methanomicrobiaceae</taxon>
        <taxon>Methanoculleus</taxon>
    </lineage>
</organism>
<keyword evidence="1" id="KW-1133">Transmembrane helix</keyword>